<feature type="transmembrane region" description="Helical" evidence="6">
    <location>
        <begin position="154"/>
        <end position="175"/>
    </location>
</feature>
<dbReference type="Pfam" id="PF09678">
    <property type="entry name" value="Caa3_CtaG"/>
    <property type="match status" value="1"/>
</dbReference>
<keyword evidence="5 6" id="KW-0472">Membrane</keyword>
<evidence type="ECO:0000313" key="7">
    <source>
        <dbReference type="EMBL" id="MCH6469636.1"/>
    </source>
</evidence>
<evidence type="ECO:0000256" key="1">
    <source>
        <dbReference type="ARBA" id="ARBA00004651"/>
    </source>
</evidence>
<keyword evidence="4 6" id="KW-1133">Transmembrane helix</keyword>
<feature type="transmembrane region" description="Helical" evidence="6">
    <location>
        <begin position="81"/>
        <end position="103"/>
    </location>
</feature>
<organism evidence="7 8">
    <name type="scientific">Sinomonas terrae</name>
    <dbReference type="NCBI Taxonomy" id="2908838"/>
    <lineage>
        <taxon>Bacteria</taxon>
        <taxon>Bacillati</taxon>
        <taxon>Actinomycetota</taxon>
        <taxon>Actinomycetes</taxon>
        <taxon>Micrococcales</taxon>
        <taxon>Micrococcaceae</taxon>
        <taxon>Sinomonas</taxon>
    </lineage>
</organism>
<proteinExistence type="predicted"/>
<accession>A0ABS9TYX7</accession>
<feature type="transmembrane region" description="Helical" evidence="6">
    <location>
        <begin position="12"/>
        <end position="32"/>
    </location>
</feature>
<keyword evidence="2" id="KW-1003">Cell membrane</keyword>
<keyword evidence="8" id="KW-1185">Reference proteome</keyword>
<evidence type="ECO:0000256" key="3">
    <source>
        <dbReference type="ARBA" id="ARBA00022692"/>
    </source>
</evidence>
<feature type="transmembrane region" description="Helical" evidence="6">
    <location>
        <begin position="124"/>
        <end position="148"/>
    </location>
</feature>
<feature type="transmembrane region" description="Helical" evidence="6">
    <location>
        <begin position="187"/>
        <end position="208"/>
    </location>
</feature>
<comment type="caution">
    <text evidence="7">The sequence shown here is derived from an EMBL/GenBank/DDBJ whole genome shotgun (WGS) entry which is preliminary data.</text>
</comment>
<dbReference type="EMBL" id="JAKZBV010000001">
    <property type="protein sequence ID" value="MCH6469636.1"/>
    <property type="molecule type" value="Genomic_DNA"/>
</dbReference>
<keyword evidence="3 6" id="KW-0812">Transmembrane</keyword>
<dbReference type="InterPro" id="IPR019108">
    <property type="entry name" value="Caa3_assmbl_CtaG-rel"/>
</dbReference>
<dbReference type="Proteomes" id="UP001202922">
    <property type="component" value="Unassembled WGS sequence"/>
</dbReference>
<gene>
    <name evidence="7" type="ORF">L0M17_06490</name>
</gene>
<evidence type="ECO:0000256" key="2">
    <source>
        <dbReference type="ARBA" id="ARBA00022475"/>
    </source>
</evidence>
<sequence>MPPVSTLLTTVTLDPAALALAVVAAVLYGIGLRSAHRRGVSWPLWRILCFYIFGIAAYLVLTCGFTGAYGRELRWAFTLKLALVFFVLPPLAGLGRPLSLARAALADRGRERLDAVMGSRSMRILGNAFVAPILGLAFFGTFLTPLLYTYRANGVVSGALSVAVPLLGLLLALPITEAEGFQRTSSFIMLEFVYVFIELLADAVPGIALRLNDTVLDGVTQWSAGAPSWFPSPIRDQQLAGDLLWFIAEIVDLPLIILMFVRFSRSDRREARSFDELSDEEMDALTEAHLRRRGEQASGG</sequence>
<comment type="subcellular location">
    <subcellularLocation>
        <location evidence="1">Cell membrane</location>
        <topology evidence="1">Multi-pass membrane protein</topology>
    </subcellularLocation>
</comment>
<evidence type="ECO:0000256" key="6">
    <source>
        <dbReference type="SAM" id="Phobius"/>
    </source>
</evidence>
<evidence type="ECO:0000313" key="8">
    <source>
        <dbReference type="Proteomes" id="UP001202922"/>
    </source>
</evidence>
<evidence type="ECO:0000256" key="4">
    <source>
        <dbReference type="ARBA" id="ARBA00022989"/>
    </source>
</evidence>
<feature type="transmembrane region" description="Helical" evidence="6">
    <location>
        <begin position="243"/>
        <end position="263"/>
    </location>
</feature>
<name>A0ABS9TYX7_9MICC</name>
<feature type="transmembrane region" description="Helical" evidence="6">
    <location>
        <begin position="44"/>
        <end position="69"/>
    </location>
</feature>
<reference evidence="7 8" key="1">
    <citation type="submission" date="2022-03" db="EMBL/GenBank/DDBJ databases">
        <title>Sinomonas sp. isolated from a soil.</title>
        <authorList>
            <person name="Han J."/>
            <person name="Kim D.-U."/>
        </authorList>
    </citation>
    <scope>NUCLEOTIDE SEQUENCE [LARGE SCALE GENOMIC DNA]</scope>
    <source>
        <strain evidence="7 8">5-5</strain>
    </source>
</reference>
<evidence type="ECO:0000256" key="5">
    <source>
        <dbReference type="ARBA" id="ARBA00023136"/>
    </source>
</evidence>
<dbReference type="RefSeq" id="WP_241053047.1">
    <property type="nucleotide sequence ID" value="NZ_JAKZBV010000001.1"/>
</dbReference>
<protein>
    <submittedName>
        <fullName evidence="7">Cytochrome c oxidase assembly protein</fullName>
    </submittedName>
</protein>